<evidence type="ECO:0000256" key="1">
    <source>
        <dbReference type="SAM" id="MobiDB-lite"/>
    </source>
</evidence>
<feature type="compositionally biased region" description="Acidic residues" evidence="1">
    <location>
        <begin position="113"/>
        <end position="126"/>
    </location>
</feature>
<reference evidence="2 3" key="1">
    <citation type="submission" date="2024-01" db="EMBL/GenBank/DDBJ databases">
        <authorList>
            <person name="Allen C."/>
            <person name="Tagirdzhanova G."/>
        </authorList>
    </citation>
    <scope>NUCLEOTIDE SEQUENCE [LARGE SCALE GENOMIC DNA]</scope>
</reference>
<dbReference type="Proteomes" id="UP001642405">
    <property type="component" value="Unassembled WGS sequence"/>
</dbReference>
<feature type="region of interest" description="Disordered" evidence="1">
    <location>
        <begin position="255"/>
        <end position="306"/>
    </location>
</feature>
<accession>A0ABP0CB84</accession>
<protein>
    <submittedName>
        <fullName evidence="2">Uncharacterized protein</fullName>
    </submittedName>
</protein>
<name>A0ABP0CB84_9PEZI</name>
<evidence type="ECO:0000313" key="3">
    <source>
        <dbReference type="Proteomes" id="UP001642405"/>
    </source>
</evidence>
<keyword evidence="3" id="KW-1185">Reference proteome</keyword>
<dbReference type="EMBL" id="CAWUHB010000048">
    <property type="protein sequence ID" value="CAK7229294.1"/>
    <property type="molecule type" value="Genomic_DNA"/>
</dbReference>
<comment type="caution">
    <text evidence="2">The sequence shown here is derived from an EMBL/GenBank/DDBJ whole genome shotgun (WGS) entry which is preliminary data.</text>
</comment>
<feature type="compositionally biased region" description="Basic and acidic residues" evidence="1">
    <location>
        <begin position="255"/>
        <end position="267"/>
    </location>
</feature>
<sequence>MTERRDKRTGADAYLAEQDLARIRERWKPVFSSVCARFDAPMHDPCATLGQYVMRFQKEKAAVFADAVMAVGEERAHKALDGMLDNLLPPSLLQLTVLLVTDDLPSSGSIYTTDDDDSDGSDDDDGNGIATSQQSPSPAPPRTYLEPVSQNEVEAVDYIFRYEPFGPGWFVLRCGHGTGVPATTFKSHPLRSARRAAGSPVTGPPGLRHFNDTLCVYHDHARTYTEQSMMVAFAQRVVDEDGEDVTDEWAEEANEHLQEKLARDAAKAAKRAKRRVPRPESSRPLHKPPRGAGGLFIKREQDEGAI</sequence>
<feature type="compositionally biased region" description="Basic and acidic residues" evidence="1">
    <location>
        <begin position="297"/>
        <end position="306"/>
    </location>
</feature>
<evidence type="ECO:0000313" key="2">
    <source>
        <dbReference type="EMBL" id="CAK7229294.1"/>
    </source>
</evidence>
<organism evidence="2 3">
    <name type="scientific">Sporothrix curviconia</name>
    <dbReference type="NCBI Taxonomy" id="1260050"/>
    <lineage>
        <taxon>Eukaryota</taxon>
        <taxon>Fungi</taxon>
        <taxon>Dikarya</taxon>
        <taxon>Ascomycota</taxon>
        <taxon>Pezizomycotina</taxon>
        <taxon>Sordariomycetes</taxon>
        <taxon>Sordariomycetidae</taxon>
        <taxon>Ophiostomatales</taxon>
        <taxon>Ophiostomataceae</taxon>
        <taxon>Sporothrix</taxon>
    </lineage>
</organism>
<feature type="region of interest" description="Disordered" evidence="1">
    <location>
        <begin position="108"/>
        <end position="145"/>
    </location>
</feature>
<proteinExistence type="predicted"/>
<gene>
    <name evidence="2" type="ORF">SCUCBS95973_007172</name>
</gene>